<name>A0A9N9DVS0_9GLOM</name>
<dbReference type="EMBL" id="CAJVPI010002832">
    <property type="protein sequence ID" value="CAG8650155.1"/>
    <property type="molecule type" value="Genomic_DNA"/>
</dbReference>
<keyword evidence="2" id="KW-1185">Reference proteome</keyword>
<evidence type="ECO:0000313" key="1">
    <source>
        <dbReference type="EMBL" id="CAG8650155.1"/>
    </source>
</evidence>
<reference evidence="1" key="1">
    <citation type="submission" date="2021-06" db="EMBL/GenBank/DDBJ databases">
        <authorList>
            <person name="Kallberg Y."/>
            <person name="Tangrot J."/>
            <person name="Rosling A."/>
        </authorList>
    </citation>
    <scope>NUCLEOTIDE SEQUENCE</scope>
    <source>
        <strain evidence="1">BR232B</strain>
    </source>
</reference>
<gene>
    <name evidence="1" type="ORF">PBRASI_LOCUS10226</name>
</gene>
<feature type="non-terminal residue" evidence="1">
    <location>
        <position position="1"/>
    </location>
</feature>
<dbReference type="AlphaFoldDB" id="A0A9N9DVS0"/>
<organism evidence="1 2">
    <name type="scientific">Paraglomus brasilianum</name>
    <dbReference type="NCBI Taxonomy" id="144538"/>
    <lineage>
        <taxon>Eukaryota</taxon>
        <taxon>Fungi</taxon>
        <taxon>Fungi incertae sedis</taxon>
        <taxon>Mucoromycota</taxon>
        <taxon>Glomeromycotina</taxon>
        <taxon>Glomeromycetes</taxon>
        <taxon>Paraglomerales</taxon>
        <taxon>Paraglomeraceae</taxon>
        <taxon>Paraglomus</taxon>
    </lineage>
</organism>
<sequence>PALPTNPSNSSLSHIYQADFSLSSITKANIAQRYIEFFHWRLTYATILPAVPDKH</sequence>
<proteinExistence type="predicted"/>
<evidence type="ECO:0000313" key="2">
    <source>
        <dbReference type="Proteomes" id="UP000789739"/>
    </source>
</evidence>
<comment type="caution">
    <text evidence="1">The sequence shown here is derived from an EMBL/GenBank/DDBJ whole genome shotgun (WGS) entry which is preliminary data.</text>
</comment>
<protein>
    <submittedName>
        <fullName evidence="1">4303_t:CDS:1</fullName>
    </submittedName>
</protein>
<accession>A0A9N9DVS0</accession>
<dbReference type="Proteomes" id="UP000789739">
    <property type="component" value="Unassembled WGS sequence"/>
</dbReference>